<dbReference type="InParanoid" id="A0A165MVL3"/>
<gene>
    <name evidence="1" type="ORF">NEOLEDRAFT_1142879</name>
</gene>
<dbReference type="OrthoDB" id="3256525at2759"/>
<dbReference type="Proteomes" id="UP000076761">
    <property type="component" value="Unassembled WGS sequence"/>
</dbReference>
<accession>A0A165MVL3</accession>
<reference evidence="1 2" key="1">
    <citation type="journal article" date="2016" name="Mol. Biol. Evol.">
        <title>Comparative Genomics of Early-Diverging Mushroom-Forming Fungi Provides Insights into the Origins of Lignocellulose Decay Capabilities.</title>
        <authorList>
            <person name="Nagy L.G."/>
            <person name="Riley R."/>
            <person name="Tritt A."/>
            <person name="Adam C."/>
            <person name="Daum C."/>
            <person name="Floudas D."/>
            <person name="Sun H."/>
            <person name="Yadav J.S."/>
            <person name="Pangilinan J."/>
            <person name="Larsson K.H."/>
            <person name="Matsuura K."/>
            <person name="Barry K."/>
            <person name="Labutti K."/>
            <person name="Kuo R."/>
            <person name="Ohm R.A."/>
            <person name="Bhattacharya S.S."/>
            <person name="Shirouzu T."/>
            <person name="Yoshinaga Y."/>
            <person name="Martin F.M."/>
            <person name="Grigoriev I.V."/>
            <person name="Hibbett D.S."/>
        </authorList>
    </citation>
    <scope>NUCLEOTIDE SEQUENCE [LARGE SCALE GENOMIC DNA]</scope>
    <source>
        <strain evidence="1 2">HHB14362 ss-1</strain>
    </source>
</reference>
<sequence length="432" mass="49227">MASSITRLSSIKMSLRRLSWKTQPSQKTSEEVVKPCGGESIRYLLPVELWLRIFEILACDPESMDTNGHNPFFASQSCQERRVQNILALPIIKVCQHWRMLATPMLYQYIVVKDESCLDLLLRTFVDCQRRTCLHVNTYVHRLAVSVQLYTSDNADKLSRVLSLLPNLQIMSFPGSISRKWKGLLSPVILTALSACHESIQVLDFSDSATAPHPFDLRRLLSNTPHLRALTLTRESPRDREDAVVPYLRPLILPELYFLSMRYQSSFPLVPGDQFSSLRCFEFKLGHNSDFSLWRRRLSQYGNHVTAVAVHTGPYRVDMQAVVDMLRDTCPHLTHLSIGPGARWNLPQGLRLPCITHFAVLRGGAAGAHAFFQNLLTIQAPDLQMLRLSSAMALQLALWPELYDQIDSRPFQVQDEFGWPLTSTTLLYRTYG</sequence>
<proteinExistence type="predicted"/>
<keyword evidence="2" id="KW-1185">Reference proteome</keyword>
<organism evidence="1 2">
    <name type="scientific">Neolentinus lepideus HHB14362 ss-1</name>
    <dbReference type="NCBI Taxonomy" id="1314782"/>
    <lineage>
        <taxon>Eukaryota</taxon>
        <taxon>Fungi</taxon>
        <taxon>Dikarya</taxon>
        <taxon>Basidiomycota</taxon>
        <taxon>Agaricomycotina</taxon>
        <taxon>Agaricomycetes</taxon>
        <taxon>Gloeophyllales</taxon>
        <taxon>Gloeophyllaceae</taxon>
        <taxon>Neolentinus</taxon>
    </lineage>
</organism>
<name>A0A165MVL3_9AGAM</name>
<dbReference type="AlphaFoldDB" id="A0A165MVL3"/>
<evidence type="ECO:0000313" key="1">
    <source>
        <dbReference type="EMBL" id="KZT18838.1"/>
    </source>
</evidence>
<evidence type="ECO:0008006" key="3">
    <source>
        <dbReference type="Google" id="ProtNLM"/>
    </source>
</evidence>
<evidence type="ECO:0000313" key="2">
    <source>
        <dbReference type="Proteomes" id="UP000076761"/>
    </source>
</evidence>
<dbReference type="EMBL" id="KV425660">
    <property type="protein sequence ID" value="KZT18838.1"/>
    <property type="molecule type" value="Genomic_DNA"/>
</dbReference>
<protein>
    <recommendedName>
        <fullName evidence="3">F-box domain-containing protein</fullName>
    </recommendedName>
</protein>